<accession>A0A512HWH1</accession>
<gene>
    <name evidence="9" type="ORF">AFL01nite_21230</name>
</gene>
<keyword evidence="2" id="KW-1003">Cell membrane</keyword>
<dbReference type="RefSeq" id="WP_146827664.1">
    <property type="nucleotide sequence ID" value="NZ_BAAAYQ010000001.1"/>
</dbReference>
<evidence type="ECO:0000256" key="7">
    <source>
        <dbReference type="ARBA" id="ARBA00023136"/>
    </source>
</evidence>
<evidence type="ECO:0000256" key="1">
    <source>
        <dbReference type="ARBA" id="ARBA00004651"/>
    </source>
</evidence>
<feature type="transmembrane region" description="Helical" evidence="8">
    <location>
        <begin position="266"/>
        <end position="283"/>
    </location>
</feature>
<evidence type="ECO:0000256" key="5">
    <source>
        <dbReference type="ARBA" id="ARBA00022692"/>
    </source>
</evidence>
<comment type="caution">
    <text evidence="9">The sequence shown here is derived from an EMBL/GenBank/DDBJ whole genome shotgun (WGS) entry which is preliminary data.</text>
</comment>
<dbReference type="AlphaFoldDB" id="A0A512HWH1"/>
<keyword evidence="7 8" id="KW-0472">Membrane</keyword>
<dbReference type="GO" id="GO:0010041">
    <property type="term" value="P:response to iron(III) ion"/>
    <property type="evidence" value="ECO:0007669"/>
    <property type="project" value="TreeGrafter"/>
</dbReference>
<dbReference type="OrthoDB" id="5318634at2"/>
<feature type="transmembrane region" description="Helical" evidence="8">
    <location>
        <begin position="134"/>
        <end position="156"/>
    </location>
</feature>
<evidence type="ECO:0000256" key="6">
    <source>
        <dbReference type="ARBA" id="ARBA00022989"/>
    </source>
</evidence>
<feature type="transmembrane region" description="Helical" evidence="8">
    <location>
        <begin position="47"/>
        <end position="66"/>
    </location>
</feature>
<evidence type="ECO:0000256" key="8">
    <source>
        <dbReference type="SAM" id="Phobius"/>
    </source>
</evidence>
<evidence type="ECO:0000256" key="4">
    <source>
        <dbReference type="ARBA" id="ARBA00022679"/>
    </source>
</evidence>
<dbReference type="GO" id="GO:0016763">
    <property type="term" value="F:pentosyltransferase activity"/>
    <property type="evidence" value="ECO:0007669"/>
    <property type="project" value="TreeGrafter"/>
</dbReference>
<dbReference type="GO" id="GO:0009103">
    <property type="term" value="P:lipopolysaccharide biosynthetic process"/>
    <property type="evidence" value="ECO:0007669"/>
    <property type="project" value="UniProtKB-ARBA"/>
</dbReference>
<organism evidence="9 10">
    <name type="scientific">Aeromicrobium flavum</name>
    <dbReference type="NCBI Taxonomy" id="416568"/>
    <lineage>
        <taxon>Bacteria</taxon>
        <taxon>Bacillati</taxon>
        <taxon>Actinomycetota</taxon>
        <taxon>Actinomycetes</taxon>
        <taxon>Propionibacteriales</taxon>
        <taxon>Nocardioidaceae</taxon>
        <taxon>Aeromicrobium</taxon>
    </lineage>
</organism>
<feature type="transmembrane region" description="Helical" evidence="8">
    <location>
        <begin position="213"/>
        <end position="236"/>
    </location>
</feature>
<proteinExistence type="predicted"/>
<dbReference type="Proteomes" id="UP000321769">
    <property type="component" value="Unassembled WGS sequence"/>
</dbReference>
<dbReference type="GO" id="GO:0005886">
    <property type="term" value="C:plasma membrane"/>
    <property type="evidence" value="ECO:0007669"/>
    <property type="project" value="UniProtKB-SubCell"/>
</dbReference>
<evidence type="ECO:0000313" key="9">
    <source>
        <dbReference type="EMBL" id="GEO89796.1"/>
    </source>
</evidence>
<feature type="transmembrane region" description="Helical" evidence="8">
    <location>
        <begin position="177"/>
        <end position="201"/>
    </location>
</feature>
<dbReference type="PANTHER" id="PTHR33908">
    <property type="entry name" value="MANNOSYLTRANSFERASE YKCB-RELATED"/>
    <property type="match status" value="1"/>
</dbReference>
<sequence length="418" mass="44217">MYYALVKPFADVFGPSPVVLRLPSAVAAGVVTTATVMLAWTLAGRRTAWLAGVLIATMPVVLGGATEARSPMLVAAVVTLASGFLVIGMRRGGWWWLAYGVALTAIAALSLVALTIIAAHALTIAWSRSSRTVWTRWVGVVALVVALVAPLVVIGAGQSAQISWIPPLTPVRFVGTFAAAAWFDEAIIVGALTWMAILAGLVPLRSLVEQPPLVLLALPWLIVPGVCLALVSWIATPVFAPRYLAFCAPAAAMLAATGLVRLPRAARILLLGAIVVSCGFVAVEQRGRFAQESSDWKAAASRLESSATEGDAVVFVPDGGEPRSPRRALEAYPSEFERLRDVGIVSSAQESDAMWGRGADLSTSADELRASGRSWALVARGRVNSVDRANELFAREGLRATLAWSGPSTFLFRLTPLE</sequence>
<name>A0A512HWH1_9ACTN</name>
<dbReference type="InterPro" id="IPR050297">
    <property type="entry name" value="LipidA_mod_glycosyltrf_83"/>
</dbReference>
<dbReference type="PANTHER" id="PTHR33908:SF3">
    <property type="entry name" value="UNDECAPRENYL PHOSPHATE-ALPHA-4-AMINO-4-DEOXY-L-ARABINOSE ARABINOSYL TRANSFERASE"/>
    <property type="match status" value="1"/>
</dbReference>
<evidence type="ECO:0000313" key="10">
    <source>
        <dbReference type="Proteomes" id="UP000321769"/>
    </source>
</evidence>
<evidence type="ECO:0000256" key="3">
    <source>
        <dbReference type="ARBA" id="ARBA00022676"/>
    </source>
</evidence>
<evidence type="ECO:0008006" key="11">
    <source>
        <dbReference type="Google" id="ProtNLM"/>
    </source>
</evidence>
<protein>
    <recommendedName>
        <fullName evidence="11">Glycosyltransferase RgtA/B/C/D-like domain-containing protein</fullName>
    </recommendedName>
</protein>
<keyword evidence="10" id="KW-1185">Reference proteome</keyword>
<feature type="transmembrane region" description="Helical" evidence="8">
    <location>
        <begin position="72"/>
        <end position="89"/>
    </location>
</feature>
<keyword evidence="6 8" id="KW-1133">Transmembrane helix</keyword>
<reference evidence="9 10" key="1">
    <citation type="submission" date="2019-07" db="EMBL/GenBank/DDBJ databases">
        <title>Whole genome shotgun sequence of Aeromicrobium flavum NBRC 107625.</title>
        <authorList>
            <person name="Hosoyama A."/>
            <person name="Uohara A."/>
            <person name="Ohji S."/>
            <person name="Ichikawa N."/>
        </authorList>
    </citation>
    <scope>NUCLEOTIDE SEQUENCE [LARGE SCALE GENOMIC DNA]</scope>
    <source>
        <strain evidence="9 10">NBRC 107625</strain>
    </source>
</reference>
<keyword evidence="4" id="KW-0808">Transferase</keyword>
<keyword evidence="5 8" id="KW-0812">Transmembrane</keyword>
<feature type="transmembrane region" description="Helical" evidence="8">
    <location>
        <begin position="20"/>
        <end position="40"/>
    </location>
</feature>
<evidence type="ECO:0000256" key="2">
    <source>
        <dbReference type="ARBA" id="ARBA00022475"/>
    </source>
</evidence>
<feature type="transmembrane region" description="Helical" evidence="8">
    <location>
        <begin position="243"/>
        <end position="260"/>
    </location>
</feature>
<feature type="transmembrane region" description="Helical" evidence="8">
    <location>
        <begin position="96"/>
        <end position="122"/>
    </location>
</feature>
<dbReference type="EMBL" id="BJZQ01000010">
    <property type="protein sequence ID" value="GEO89796.1"/>
    <property type="molecule type" value="Genomic_DNA"/>
</dbReference>
<keyword evidence="3" id="KW-0328">Glycosyltransferase</keyword>
<comment type="subcellular location">
    <subcellularLocation>
        <location evidence="1">Cell membrane</location>
        <topology evidence="1">Multi-pass membrane protein</topology>
    </subcellularLocation>
</comment>